<reference evidence="2 3" key="1">
    <citation type="submission" date="2013-08" db="EMBL/GenBank/DDBJ databases">
        <title>Genomic analysis of Lysobacter defluvii.</title>
        <authorList>
            <person name="Wang Q."/>
            <person name="Wang G."/>
        </authorList>
    </citation>
    <scope>NUCLEOTIDE SEQUENCE [LARGE SCALE GENOMIC DNA]</scope>
    <source>
        <strain evidence="2 3">IMMIB APB-9</strain>
    </source>
</reference>
<dbReference type="Pfam" id="PF01584">
    <property type="entry name" value="CheW"/>
    <property type="match status" value="1"/>
</dbReference>
<evidence type="ECO:0000259" key="1">
    <source>
        <dbReference type="PROSITE" id="PS50851"/>
    </source>
</evidence>
<dbReference type="STRING" id="1385515.GCA_000423325_01888"/>
<dbReference type="Proteomes" id="UP000030003">
    <property type="component" value="Unassembled WGS sequence"/>
</dbReference>
<evidence type="ECO:0000313" key="2">
    <source>
        <dbReference type="EMBL" id="KGO98512.1"/>
    </source>
</evidence>
<dbReference type="SMART" id="SM00260">
    <property type="entry name" value="CheW"/>
    <property type="match status" value="1"/>
</dbReference>
<dbReference type="InterPro" id="IPR036061">
    <property type="entry name" value="CheW-like_dom_sf"/>
</dbReference>
<name>A0A0A0M976_9GAMM</name>
<dbReference type="Gene3D" id="2.40.50.180">
    <property type="entry name" value="CheA-289, Domain 4"/>
    <property type="match status" value="1"/>
</dbReference>
<dbReference type="PROSITE" id="PS50851">
    <property type="entry name" value="CHEW"/>
    <property type="match status" value="1"/>
</dbReference>
<dbReference type="EMBL" id="AVBH01000073">
    <property type="protein sequence ID" value="KGO98512.1"/>
    <property type="molecule type" value="Genomic_DNA"/>
</dbReference>
<gene>
    <name evidence="2" type="ORF">N791_14845</name>
</gene>
<organism evidence="2 3">
    <name type="scientific">Lysobacter defluvii IMMIB APB-9 = DSM 18482</name>
    <dbReference type="NCBI Taxonomy" id="1385515"/>
    <lineage>
        <taxon>Bacteria</taxon>
        <taxon>Pseudomonadati</taxon>
        <taxon>Pseudomonadota</taxon>
        <taxon>Gammaproteobacteria</taxon>
        <taxon>Lysobacterales</taxon>
        <taxon>Lysobacteraceae</taxon>
        <taxon>Novilysobacter</taxon>
    </lineage>
</organism>
<protein>
    <submittedName>
        <fullName evidence="2">Chemotaxis protein CheW</fullName>
    </submittedName>
</protein>
<evidence type="ECO:0000313" key="3">
    <source>
        <dbReference type="Proteomes" id="UP000030003"/>
    </source>
</evidence>
<accession>A0A0A0M976</accession>
<proteinExistence type="predicted"/>
<keyword evidence="3" id="KW-1185">Reference proteome</keyword>
<dbReference type="GO" id="GO:0006935">
    <property type="term" value="P:chemotaxis"/>
    <property type="evidence" value="ECO:0007669"/>
    <property type="project" value="InterPro"/>
</dbReference>
<dbReference type="Gene3D" id="2.30.30.40">
    <property type="entry name" value="SH3 Domains"/>
    <property type="match status" value="1"/>
</dbReference>
<dbReference type="RefSeq" id="WP_027070586.1">
    <property type="nucleotide sequence ID" value="NZ_AVBH01000073.1"/>
</dbReference>
<dbReference type="OrthoDB" id="5765252at2"/>
<sequence length="171" mass="18248">MNIPHNAGNDAPRDIRGVLVQVAGARLLLPNASIAEVLSYAEPEPVPGAPDWLLGRMRWRGWPVPLVAAARMAGARIDVVTLGTKVLVFKALGGDPRLPYFAVLSNGFPRLVTISRGTIRSEPDGTALPQFVKARVALNDEVVLIPDLEAMQTRISQVLDEAGASADMAHG</sequence>
<dbReference type="SUPFAM" id="SSF50341">
    <property type="entry name" value="CheW-like"/>
    <property type="match status" value="1"/>
</dbReference>
<dbReference type="AlphaFoldDB" id="A0A0A0M976"/>
<dbReference type="GO" id="GO:0007165">
    <property type="term" value="P:signal transduction"/>
    <property type="evidence" value="ECO:0007669"/>
    <property type="project" value="InterPro"/>
</dbReference>
<dbReference type="eggNOG" id="COG0835">
    <property type="taxonomic scope" value="Bacteria"/>
</dbReference>
<dbReference type="InterPro" id="IPR002545">
    <property type="entry name" value="CheW-lke_dom"/>
</dbReference>
<comment type="caution">
    <text evidence="2">The sequence shown here is derived from an EMBL/GenBank/DDBJ whole genome shotgun (WGS) entry which is preliminary data.</text>
</comment>
<feature type="domain" description="CheW-like" evidence="1">
    <location>
        <begin position="14"/>
        <end position="157"/>
    </location>
</feature>